<evidence type="ECO:0000313" key="3">
    <source>
        <dbReference type="Proteomes" id="UP000569202"/>
    </source>
</evidence>
<organism evidence="2 3">
    <name type="scientific">Acinetobacter terrae</name>
    <dbReference type="NCBI Taxonomy" id="2731247"/>
    <lineage>
        <taxon>Bacteria</taxon>
        <taxon>Pseudomonadati</taxon>
        <taxon>Pseudomonadota</taxon>
        <taxon>Gammaproteobacteria</taxon>
        <taxon>Moraxellales</taxon>
        <taxon>Moraxellaceae</taxon>
        <taxon>Acinetobacter</taxon>
        <taxon>Acinetobacter Taxon 24</taxon>
    </lineage>
</organism>
<reference evidence="2 3" key="1">
    <citation type="submission" date="2020-04" db="EMBL/GenBank/DDBJ databases">
        <title>Acinetobacter Taxon 24.</title>
        <authorList>
            <person name="Nemec A."/>
            <person name="Radolfova-Krizova L."/>
            <person name="Higgins P.G."/>
            <person name="Spanelova P."/>
        </authorList>
    </citation>
    <scope>NUCLEOTIDE SEQUENCE [LARGE SCALE GENOMIC DNA]</scope>
    <source>
        <strain evidence="2 3">ANC 5380</strain>
    </source>
</reference>
<dbReference type="Pfam" id="PF16956">
    <property type="entry name" value="Porin_7"/>
    <property type="match status" value="1"/>
</dbReference>
<proteinExistence type="predicted"/>
<dbReference type="InterPro" id="IPR031593">
    <property type="entry name" value="Porin_7"/>
</dbReference>
<protein>
    <submittedName>
        <fullName evidence="2">Porin Omp33-36</fullName>
    </submittedName>
</protein>
<sequence length="309" mass="32860">MKKIGLATALLLAMTGAQAYQVEVQGNVGYYDAELNDGNYNVGAQGTYYFKDLNTTKGPLAEAAFLNQASSVSAGYNYGRLSADIDTGIAQVGTLNLNVDQHSYGVKGETYIPTSVVPVYASASYNHSITDVKNNDSILLGQRDDSGDRYALELGAMLAPNFLFAVGYTSVSANESLDTFNILNNGLMSASMEARSIDEDQDAITARTKYVGPIDGTNMSLGFEAGIVYGEDTLYNLKSDLYLTPKFSVGASYAEGSYKSRTLPTSATGVNVNYFVTPAIGLGVSYVYANGENGANDAQLGGVNAKFRF</sequence>
<accession>A0A7Y2WA40</accession>
<name>A0A7Y2WA40_9GAMM</name>
<evidence type="ECO:0000313" key="2">
    <source>
        <dbReference type="EMBL" id="NNH76865.1"/>
    </source>
</evidence>
<dbReference type="NCBIfam" id="NF033382">
    <property type="entry name" value="OMP_33_36"/>
    <property type="match status" value="1"/>
</dbReference>
<dbReference type="RefSeq" id="WP_171532650.1">
    <property type="nucleotide sequence ID" value="NZ_JABERI010000005.1"/>
</dbReference>
<dbReference type="EMBL" id="JABERL010000009">
    <property type="protein sequence ID" value="NNH76865.1"/>
    <property type="molecule type" value="Genomic_DNA"/>
</dbReference>
<gene>
    <name evidence="2" type="primary">omp33-36</name>
    <name evidence="2" type="ORF">HLH17_04035</name>
</gene>
<keyword evidence="1" id="KW-0732">Signal</keyword>
<comment type="caution">
    <text evidence="2">The sequence shown here is derived from an EMBL/GenBank/DDBJ whole genome shotgun (WGS) entry which is preliminary data.</text>
</comment>
<dbReference type="AlphaFoldDB" id="A0A7Y2WA40"/>
<feature type="chain" id="PRO_5031251803" evidence="1">
    <location>
        <begin position="20"/>
        <end position="309"/>
    </location>
</feature>
<dbReference type="Proteomes" id="UP000569202">
    <property type="component" value="Unassembled WGS sequence"/>
</dbReference>
<evidence type="ECO:0000256" key="1">
    <source>
        <dbReference type="SAM" id="SignalP"/>
    </source>
</evidence>
<feature type="signal peptide" evidence="1">
    <location>
        <begin position="1"/>
        <end position="19"/>
    </location>
</feature>